<dbReference type="GO" id="GO:0005789">
    <property type="term" value="C:endoplasmic reticulum membrane"/>
    <property type="evidence" value="ECO:0007669"/>
    <property type="project" value="UniProtKB-SubCell"/>
</dbReference>
<evidence type="ECO:0000256" key="13">
    <source>
        <dbReference type="ARBA" id="ARBA00023180"/>
    </source>
</evidence>
<feature type="transmembrane region" description="Helical" evidence="15">
    <location>
        <begin position="574"/>
        <end position="592"/>
    </location>
</feature>
<accession>A0A7J7IEF6</accession>
<feature type="region of interest" description="Disordered" evidence="14">
    <location>
        <begin position="1"/>
        <end position="27"/>
    </location>
</feature>
<feature type="transmembrane region" description="Helical" evidence="15">
    <location>
        <begin position="705"/>
        <end position="722"/>
    </location>
</feature>
<keyword evidence="19" id="KW-1185">Reference proteome</keyword>
<keyword evidence="5 15" id="KW-0812">Transmembrane</keyword>
<evidence type="ECO:0000256" key="1">
    <source>
        <dbReference type="ARBA" id="ARBA00001947"/>
    </source>
</evidence>
<evidence type="ECO:0000256" key="8">
    <source>
        <dbReference type="ARBA" id="ARBA00022824"/>
    </source>
</evidence>
<evidence type="ECO:0000313" key="18">
    <source>
        <dbReference type="EMBL" id="KAF6001059.1"/>
    </source>
</evidence>
<proteinExistence type="inferred from homology"/>
<evidence type="ECO:0000256" key="6">
    <source>
        <dbReference type="ARBA" id="ARBA00022723"/>
    </source>
</evidence>
<keyword evidence="13" id="KW-0325">Glycoprotein</keyword>
<keyword evidence="4" id="KW-0645">Protease</keyword>
<evidence type="ECO:0000256" key="9">
    <source>
        <dbReference type="ARBA" id="ARBA00022833"/>
    </source>
</evidence>
<comment type="cofactor">
    <cofactor evidence="1">
        <name>Zn(2+)</name>
        <dbReference type="ChEBI" id="CHEBI:29105"/>
    </cofactor>
</comment>
<evidence type="ECO:0000256" key="12">
    <source>
        <dbReference type="ARBA" id="ARBA00023136"/>
    </source>
</evidence>
<evidence type="ECO:0000256" key="7">
    <source>
        <dbReference type="ARBA" id="ARBA00022801"/>
    </source>
</evidence>
<evidence type="ECO:0000256" key="14">
    <source>
        <dbReference type="SAM" id="MobiDB-lite"/>
    </source>
</evidence>
<evidence type="ECO:0000256" key="11">
    <source>
        <dbReference type="ARBA" id="ARBA00023049"/>
    </source>
</evidence>
<evidence type="ECO:0000259" key="16">
    <source>
        <dbReference type="Pfam" id="PF04389"/>
    </source>
</evidence>
<dbReference type="GO" id="GO:0006508">
    <property type="term" value="P:proteolysis"/>
    <property type="evidence" value="ECO:0007669"/>
    <property type="project" value="UniProtKB-KW"/>
</dbReference>
<evidence type="ECO:0000313" key="19">
    <source>
        <dbReference type="Proteomes" id="UP000530660"/>
    </source>
</evidence>
<gene>
    <name evidence="18" type="ORF">F1559_002162</name>
</gene>
<evidence type="ECO:0000256" key="5">
    <source>
        <dbReference type="ARBA" id="ARBA00022692"/>
    </source>
</evidence>
<dbReference type="InterPro" id="IPR045175">
    <property type="entry name" value="M28_fam"/>
</dbReference>
<comment type="similarity">
    <text evidence="3">Belongs to the peptidase M28 family.</text>
</comment>
<comment type="subcellular location">
    <subcellularLocation>
        <location evidence="2">Endoplasmic reticulum membrane</location>
        <topology evidence="2">Multi-pass membrane protein</topology>
    </subcellularLocation>
</comment>
<reference evidence="18 19" key="1">
    <citation type="journal article" date="2020" name="J. Phycol.">
        <title>Comparative genome analysis reveals Cyanidiococcus gen. nov., a new extremophilic red algal genus sister to Cyanidioschyzon (Cyanidioschyzonaceae, Rhodophyta).</title>
        <authorList>
            <person name="Liu S.-L."/>
            <person name="Chiang Y.-R."/>
            <person name="Yoon H.S."/>
            <person name="Fu H.-Y."/>
        </authorList>
    </citation>
    <scope>NUCLEOTIDE SEQUENCE [LARGE SCALE GENOMIC DNA]</scope>
    <source>
        <strain evidence="18 19">THAL066</strain>
    </source>
</reference>
<keyword evidence="7" id="KW-0378">Hydrolase</keyword>
<dbReference type="FunFam" id="3.40.630.10:FF:000008">
    <property type="entry name" value="Endoplasmic reticulum metallopeptidase 1"/>
    <property type="match status" value="1"/>
</dbReference>
<protein>
    <recommendedName>
        <fullName evidence="20">Endoplasmic reticulum metallopeptidase 1</fullName>
    </recommendedName>
</protein>
<evidence type="ECO:0000259" key="17">
    <source>
        <dbReference type="Pfam" id="PF22248"/>
    </source>
</evidence>
<dbReference type="OrthoDB" id="1080at2759"/>
<keyword evidence="9" id="KW-0862">Zinc</keyword>
<organism evidence="18 19">
    <name type="scientific">Cyanidiococcus yangmingshanensis</name>
    <dbReference type="NCBI Taxonomy" id="2690220"/>
    <lineage>
        <taxon>Eukaryota</taxon>
        <taxon>Rhodophyta</taxon>
        <taxon>Bangiophyceae</taxon>
        <taxon>Cyanidiales</taxon>
        <taxon>Cyanidiaceae</taxon>
        <taxon>Cyanidiococcus</taxon>
    </lineage>
</organism>
<dbReference type="PANTHER" id="PTHR12147:SF22">
    <property type="entry name" value="ENDOPLASMIC RETICULUM METALLOPEPTIDASE 1"/>
    <property type="match status" value="1"/>
</dbReference>
<sequence length="984" mass="109012">MHRKRKSNGHESESSNVSGTGKHHRQALAERLPKTGTGWLFALTWLCFAFVVFVAAQRWYHVPDALPTSASCALFSGERALAHVVQLAGPAVVGSRRVETNAAYIEGTLTRTLHTGGRGTCDPNQLSSEGTRALGLEVTLERQFGNGSFELDFSQLGAQCITNTYTNISNIMLRLDPLVGNLSAERNETSTGCPDAIVVNSHFDTAPGSPGASDALTPIGVMLELVRLVVYRSAQHYATYGTSWLRAPLIFLFNGAEEAVLLGSHAFVANHPAINQTAMLVNLESAGAGIGPELLFRYDTRSPWLIRLYADTAPFPHTGCYVQDIFERNLIPAETDFRMFTETAGVTGVDLAFHMHGYTYHTRYDKPSRVDVRSIQHMGENVWALLQAALRERASEIRSAACELRQHRDAVRERVEPLVFFDLLSWKVVHFGHWTASRVYVLIAALLALLVWRPERGIQWYMDSKGMHSKTAVTSPIEVGPAPLPLYRALLALILGVCGGFLASLTVAFMLTSVLPGPRPPLLWYGRHMLVLPCLYGAPALASALTIAARVLNGSRNREGTNSASGLVLRYEQVERAVALYFMSLVLVLGLGLQLTMAYLWALQAGVHVLNSILFRPLRHYKRPGVVVFLRFLLFVVVPQFIHVPPVLTTLETFAPLMGMAGARAKVEFIVAALTAYLTMHWLFMLWLPLLSLHRSWMRGVTRSVLAIFLLAGALLLIPHWFGEVPYTPMAPKRLVVQNVCVQEPVSAPSSISRNAKVRSMNSANRTCLVGVAGLDPYPLERVLSKTRYSKCERNRFAWGYRDQRSIFANVAPLEALVRDAGLQCHPETLSARRPWSLPVPRLDVTKDVRVHCTAPFQAIAGALNRSTPICRALTLQIQAPRAHWSAMICDAAVRQWSLTTSAPNQGKHRRHFIRHVAGHDTSHMWNVSFVLELDPDEPSVTIDLTSTRYGENQSELAPVFWSSSFPDWVSATYMTSAFASYVV</sequence>
<dbReference type="SUPFAM" id="SSF53187">
    <property type="entry name" value="Zn-dependent exopeptidases"/>
    <property type="match status" value="1"/>
</dbReference>
<dbReference type="GO" id="GO:0046872">
    <property type="term" value="F:metal ion binding"/>
    <property type="evidence" value="ECO:0007669"/>
    <property type="project" value="UniProtKB-KW"/>
</dbReference>
<feature type="transmembrane region" description="Helical" evidence="15">
    <location>
        <begin position="628"/>
        <end position="649"/>
    </location>
</feature>
<keyword evidence="12 15" id="KW-0472">Membrane</keyword>
<dbReference type="InterPro" id="IPR053973">
    <property type="entry name" value="ERMP1-like_C"/>
</dbReference>
<feature type="domain" description="Peptidase M28" evidence="16">
    <location>
        <begin position="182"/>
        <end position="385"/>
    </location>
</feature>
<evidence type="ECO:0000256" key="2">
    <source>
        <dbReference type="ARBA" id="ARBA00004477"/>
    </source>
</evidence>
<feature type="transmembrane region" description="Helical" evidence="15">
    <location>
        <begin position="490"/>
        <end position="510"/>
    </location>
</feature>
<feature type="domain" description="Endoplasmic reticulum metallopeptidase 1-like C-terminal" evidence="17">
    <location>
        <begin position="892"/>
        <end position="982"/>
    </location>
</feature>
<evidence type="ECO:0000256" key="3">
    <source>
        <dbReference type="ARBA" id="ARBA00010918"/>
    </source>
</evidence>
<evidence type="ECO:0000256" key="4">
    <source>
        <dbReference type="ARBA" id="ARBA00022670"/>
    </source>
</evidence>
<comment type="caution">
    <text evidence="18">The sequence shown here is derived from an EMBL/GenBank/DDBJ whole genome shotgun (WGS) entry which is preliminary data.</text>
</comment>
<dbReference type="GO" id="GO:0008235">
    <property type="term" value="F:metalloexopeptidase activity"/>
    <property type="evidence" value="ECO:0007669"/>
    <property type="project" value="InterPro"/>
</dbReference>
<keyword evidence="6" id="KW-0479">Metal-binding</keyword>
<name>A0A7J7IEF6_9RHOD</name>
<feature type="transmembrane region" description="Helical" evidence="15">
    <location>
        <begin position="669"/>
        <end position="693"/>
    </location>
</feature>
<keyword evidence="10 15" id="KW-1133">Transmembrane helix</keyword>
<dbReference type="Proteomes" id="UP000530660">
    <property type="component" value="Unassembled WGS sequence"/>
</dbReference>
<dbReference type="EMBL" id="VWRR01000016">
    <property type="protein sequence ID" value="KAF6001059.1"/>
    <property type="molecule type" value="Genomic_DNA"/>
</dbReference>
<dbReference type="InterPro" id="IPR007484">
    <property type="entry name" value="Peptidase_M28"/>
</dbReference>
<evidence type="ECO:0000256" key="10">
    <source>
        <dbReference type="ARBA" id="ARBA00022989"/>
    </source>
</evidence>
<dbReference type="Pfam" id="PF22248">
    <property type="entry name" value="ERMP1_C"/>
    <property type="match status" value="1"/>
</dbReference>
<dbReference type="PANTHER" id="PTHR12147">
    <property type="entry name" value="METALLOPEPTIDASE M28 FAMILY MEMBER"/>
    <property type="match status" value="1"/>
</dbReference>
<dbReference type="AlphaFoldDB" id="A0A7J7IEF6"/>
<dbReference type="Gene3D" id="3.40.630.10">
    <property type="entry name" value="Zn peptidases"/>
    <property type="match status" value="1"/>
</dbReference>
<keyword evidence="11" id="KW-0482">Metalloprotease</keyword>
<keyword evidence="8" id="KW-0256">Endoplasmic reticulum</keyword>
<feature type="transmembrane region" description="Helical" evidence="15">
    <location>
        <begin position="431"/>
        <end position="452"/>
    </location>
</feature>
<feature type="transmembrane region" description="Helical" evidence="15">
    <location>
        <begin position="39"/>
        <end position="60"/>
    </location>
</feature>
<evidence type="ECO:0000256" key="15">
    <source>
        <dbReference type="SAM" id="Phobius"/>
    </source>
</evidence>
<feature type="transmembrane region" description="Helical" evidence="15">
    <location>
        <begin position="598"/>
        <end position="616"/>
    </location>
</feature>
<dbReference type="Pfam" id="PF04389">
    <property type="entry name" value="Peptidase_M28"/>
    <property type="match status" value="1"/>
</dbReference>
<feature type="transmembrane region" description="Helical" evidence="15">
    <location>
        <begin position="530"/>
        <end position="553"/>
    </location>
</feature>
<evidence type="ECO:0008006" key="20">
    <source>
        <dbReference type="Google" id="ProtNLM"/>
    </source>
</evidence>